<reference evidence="1 2" key="1">
    <citation type="submission" date="2017-04" db="EMBL/GenBank/DDBJ databases">
        <title>Novel microbial lineages endemic to geothermal iron-oxide mats fill important gaps in the evolutionary history of Archaea.</title>
        <authorList>
            <person name="Jay Z.J."/>
            <person name="Beam J.P."/>
            <person name="Dlakic M."/>
            <person name="Rusch D.B."/>
            <person name="Kozubal M.A."/>
            <person name="Inskeep W.P."/>
        </authorList>
    </citation>
    <scope>NUCLEOTIDE SEQUENCE [LARGE SCALE GENOMIC DNA]</scope>
    <source>
        <strain evidence="1">BE_D</strain>
    </source>
</reference>
<comment type="caution">
    <text evidence="1">The sequence shown here is derived from an EMBL/GenBank/DDBJ whole genome shotgun (WGS) entry which is preliminary data.</text>
</comment>
<accession>A0A2R6C832</accession>
<dbReference type="SUPFAM" id="SSF53335">
    <property type="entry name" value="S-adenosyl-L-methionine-dependent methyltransferases"/>
    <property type="match status" value="1"/>
</dbReference>
<evidence type="ECO:0000313" key="2">
    <source>
        <dbReference type="Proteomes" id="UP000242015"/>
    </source>
</evidence>
<gene>
    <name evidence="1" type="ORF">B9Q04_13510</name>
</gene>
<feature type="non-terminal residue" evidence="1">
    <location>
        <position position="290"/>
    </location>
</feature>
<dbReference type="InterPro" id="IPR029063">
    <property type="entry name" value="SAM-dependent_MTases_sf"/>
</dbReference>
<dbReference type="EMBL" id="NEXF01000363">
    <property type="protein sequence ID" value="PSO06936.1"/>
    <property type="molecule type" value="Genomic_DNA"/>
</dbReference>
<name>A0A2R6C832_9ARCH</name>
<proteinExistence type="predicted"/>
<organism evidence="1 2">
    <name type="scientific">Candidatus Marsarchaeota G2 archaeon BE_D</name>
    <dbReference type="NCBI Taxonomy" id="1978158"/>
    <lineage>
        <taxon>Archaea</taxon>
        <taxon>Candidatus Marsarchaeota</taxon>
        <taxon>Candidatus Marsarchaeota group 2</taxon>
    </lineage>
</organism>
<evidence type="ECO:0008006" key="3">
    <source>
        <dbReference type="Google" id="ProtNLM"/>
    </source>
</evidence>
<protein>
    <recommendedName>
        <fullName evidence="3">Methyltransferase</fullName>
    </recommendedName>
</protein>
<dbReference type="Pfam" id="PF13578">
    <property type="entry name" value="Methyltransf_24"/>
    <property type="match status" value="1"/>
</dbReference>
<dbReference type="Proteomes" id="UP000242015">
    <property type="component" value="Unassembled WGS sequence"/>
</dbReference>
<evidence type="ECO:0000313" key="1">
    <source>
        <dbReference type="EMBL" id="PSO06936.1"/>
    </source>
</evidence>
<dbReference type="Gene3D" id="3.40.50.150">
    <property type="entry name" value="Vaccinia Virus protein VP39"/>
    <property type="match status" value="1"/>
</dbReference>
<sequence>MAPKSLPGYVFPKDGLSRLLLLRRTLNNWVSVARKLKFEGGRAQPLTLIFKNGEEFNARNPRKAYLMVNYYAMARLWGVSPEIGVISRISQDIESKLNKAVSDGLLRPTNTGEGSLLSVLAAFLVIRVLKPRLVVETGVAQGISTYYFLKALELNGAGRLVSVDHPNRDPAGRSYDGKVDKVYVPEKLSPGWLVPDSLRGRWELRLGWSSEILPTLDFEVDMFHHDSEHSYQNMMFEYEWALQHLVGGGVLSSDDVSWNRAFTDFVGRHHGELRVLINDWSTGMIQKAPG</sequence>
<dbReference type="AlphaFoldDB" id="A0A2R6C832"/>